<dbReference type="InterPro" id="IPR017853">
    <property type="entry name" value="GH"/>
</dbReference>
<dbReference type="OrthoDB" id="3012298at2759"/>
<dbReference type="SUPFAM" id="SSF51445">
    <property type="entry name" value="(Trans)glycosidases"/>
    <property type="match status" value="1"/>
</dbReference>
<dbReference type="GeneID" id="17352503"/>
<evidence type="ECO:0000313" key="3">
    <source>
        <dbReference type="Proteomes" id="UP000008141"/>
    </source>
</evidence>
<dbReference type="STRING" id="554065.E1ZM42"/>
<evidence type="ECO:0000313" key="2">
    <source>
        <dbReference type="EMBL" id="EFN53047.1"/>
    </source>
</evidence>
<dbReference type="GO" id="GO:0005975">
    <property type="term" value="P:carbohydrate metabolic process"/>
    <property type="evidence" value="ECO:0007669"/>
    <property type="project" value="InterPro"/>
</dbReference>
<dbReference type="eggNOG" id="ENOG502QTWR">
    <property type="taxonomic scope" value="Eukaryota"/>
</dbReference>
<proteinExistence type="predicted"/>
<dbReference type="Gene3D" id="3.20.20.80">
    <property type="entry name" value="Glycosidases"/>
    <property type="match status" value="1"/>
</dbReference>
<sequence>MFIGAYVGARPLGRPLPPLGEVPQSAQVPLFLIYSFARDAAKDGRFEFYDPWQLETAVRQQCGNQRGMLSLAGAGFSWGSAVGLDEWVANALDSLQRMLDKYGLVGLDINYEEGLDERGGFAEAMAALIAQLKAWRASLLVTISPYCATWPHYRQLLQLAGASIDFVNWQLYAELESPDATAEEAVAVYERLAREVGGYSKLTLGVNTEPKDLRGPRLGACLAALHVLKGRGIGGAFVWALDNSCGCGFQAESALLRIAGEPTGVHAQQQQGQAAGGGAQQAATGGAAASGGGQHVASYSGSTCCCIG</sequence>
<gene>
    <name evidence="2" type="ORF">CHLNCDRAFT_54006</name>
</gene>
<dbReference type="EMBL" id="GL433853">
    <property type="protein sequence ID" value="EFN53047.1"/>
    <property type="molecule type" value="Genomic_DNA"/>
</dbReference>
<name>E1ZM42_CHLVA</name>
<dbReference type="InParanoid" id="E1ZM42"/>
<dbReference type="OMA" id="YGRVFDY"/>
<organism evidence="3">
    <name type="scientific">Chlorella variabilis</name>
    <name type="common">Green alga</name>
    <dbReference type="NCBI Taxonomy" id="554065"/>
    <lineage>
        <taxon>Eukaryota</taxon>
        <taxon>Viridiplantae</taxon>
        <taxon>Chlorophyta</taxon>
        <taxon>core chlorophytes</taxon>
        <taxon>Trebouxiophyceae</taxon>
        <taxon>Chlorellales</taxon>
        <taxon>Chlorellaceae</taxon>
        <taxon>Chlorella clade</taxon>
        <taxon>Chlorella</taxon>
    </lineage>
</organism>
<keyword evidence="3" id="KW-1185">Reference proteome</keyword>
<dbReference type="PANTHER" id="PTHR46476">
    <property type="entry name" value="CHITINASE 2-LIKE"/>
    <property type="match status" value="1"/>
</dbReference>
<protein>
    <recommendedName>
        <fullName evidence="1">GH18 domain-containing protein</fullName>
    </recommendedName>
</protein>
<dbReference type="KEGG" id="cvr:CHLNCDRAFT_54006"/>
<dbReference type="Proteomes" id="UP000008141">
    <property type="component" value="Unassembled WGS sequence"/>
</dbReference>
<dbReference type="InterPro" id="IPR001223">
    <property type="entry name" value="Glyco_hydro18_cat"/>
</dbReference>
<reference evidence="2 3" key="1">
    <citation type="journal article" date="2010" name="Plant Cell">
        <title>The Chlorella variabilis NC64A genome reveals adaptation to photosymbiosis, coevolution with viruses, and cryptic sex.</title>
        <authorList>
            <person name="Blanc G."/>
            <person name="Duncan G."/>
            <person name="Agarkova I."/>
            <person name="Borodovsky M."/>
            <person name="Gurnon J."/>
            <person name="Kuo A."/>
            <person name="Lindquist E."/>
            <person name="Lucas S."/>
            <person name="Pangilinan J."/>
            <person name="Polle J."/>
            <person name="Salamov A."/>
            <person name="Terry A."/>
            <person name="Yamada T."/>
            <person name="Dunigan D.D."/>
            <person name="Grigoriev I.V."/>
            <person name="Claverie J.M."/>
            <person name="Van Etten J.L."/>
        </authorList>
    </citation>
    <scope>NUCLEOTIDE SEQUENCE [LARGE SCALE GENOMIC DNA]</scope>
    <source>
        <strain evidence="2 3">NC64A</strain>
    </source>
</reference>
<dbReference type="PROSITE" id="PS51910">
    <property type="entry name" value="GH18_2"/>
    <property type="match status" value="1"/>
</dbReference>
<dbReference type="PANTHER" id="PTHR46476:SF9">
    <property type="entry name" value="GH18 DOMAIN-CONTAINING PROTEIN"/>
    <property type="match status" value="1"/>
</dbReference>
<evidence type="ECO:0000259" key="1">
    <source>
        <dbReference type="PROSITE" id="PS51910"/>
    </source>
</evidence>
<dbReference type="RefSeq" id="XP_005845149.1">
    <property type="nucleotide sequence ID" value="XM_005845087.1"/>
</dbReference>
<accession>E1ZM42</accession>
<dbReference type="AlphaFoldDB" id="E1ZM42"/>
<feature type="domain" description="GH18" evidence="1">
    <location>
        <begin position="1"/>
        <end position="262"/>
    </location>
</feature>